<sequence>MIYAAACGFGRCLVVIFDSSSKDEDPELQTITNNLLRGNTLLSIIDPESRFLSSSFAPLESCCCYGVCLCMFLNIS</sequence>
<name>A0AAD3SYL5_NEPGR</name>
<dbReference type="EMBL" id="BSYO01000020">
    <property type="protein sequence ID" value="GMH19069.1"/>
    <property type="molecule type" value="Genomic_DNA"/>
</dbReference>
<gene>
    <name evidence="1" type="ORF">Nepgr_020910</name>
</gene>
<organism evidence="1 2">
    <name type="scientific">Nepenthes gracilis</name>
    <name type="common">Slender pitcher plant</name>
    <dbReference type="NCBI Taxonomy" id="150966"/>
    <lineage>
        <taxon>Eukaryota</taxon>
        <taxon>Viridiplantae</taxon>
        <taxon>Streptophyta</taxon>
        <taxon>Embryophyta</taxon>
        <taxon>Tracheophyta</taxon>
        <taxon>Spermatophyta</taxon>
        <taxon>Magnoliopsida</taxon>
        <taxon>eudicotyledons</taxon>
        <taxon>Gunneridae</taxon>
        <taxon>Pentapetalae</taxon>
        <taxon>Caryophyllales</taxon>
        <taxon>Nepenthaceae</taxon>
        <taxon>Nepenthes</taxon>
    </lineage>
</organism>
<evidence type="ECO:0000313" key="2">
    <source>
        <dbReference type="Proteomes" id="UP001279734"/>
    </source>
</evidence>
<keyword evidence="2" id="KW-1185">Reference proteome</keyword>
<proteinExistence type="predicted"/>
<evidence type="ECO:0000313" key="1">
    <source>
        <dbReference type="EMBL" id="GMH19069.1"/>
    </source>
</evidence>
<dbReference type="AlphaFoldDB" id="A0AAD3SYL5"/>
<dbReference type="Proteomes" id="UP001279734">
    <property type="component" value="Unassembled WGS sequence"/>
</dbReference>
<accession>A0AAD3SYL5</accession>
<comment type="caution">
    <text evidence="1">The sequence shown here is derived from an EMBL/GenBank/DDBJ whole genome shotgun (WGS) entry which is preliminary data.</text>
</comment>
<reference evidence="1" key="1">
    <citation type="submission" date="2023-05" db="EMBL/GenBank/DDBJ databases">
        <title>Nepenthes gracilis genome sequencing.</title>
        <authorList>
            <person name="Fukushima K."/>
        </authorList>
    </citation>
    <scope>NUCLEOTIDE SEQUENCE</scope>
    <source>
        <strain evidence="1">SING2019-196</strain>
    </source>
</reference>
<protein>
    <submittedName>
        <fullName evidence="1">Uncharacterized protein</fullName>
    </submittedName>
</protein>